<sequence>MLLRGLLPILSGLARAALGPAALGSQPWDCLALTARHLVHDNVVFICVDPPGLNALAPNPRTVVVHAQTLKLLHSKLGFDPDQQWIELAPGSSVPVGRTTKPVSLCLLALHGDGAIQQHLQTGQFHVAATAGMTLGTFGTLWFFTSFETTSEMQATGEQQMEFACHAPAGQRVQIFSVATRYLLLGWRWRPVTISEDGGVVEYGAWRTVPPFTIVDDVPQMACVTDPALLVCDDF</sequence>
<keyword evidence="1" id="KW-0732">Signal</keyword>
<dbReference type="AlphaFoldDB" id="A0A1A0H9X2"/>
<evidence type="ECO:0000313" key="2">
    <source>
        <dbReference type="EMBL" id="OBA20800.1"/>
    </source>
</evidence>
<dbReference type="Proteomes" id="UP000092555">
    <property type="component" value="Unassembled WGS sequence"/>
</dbReference>
<proteinExistence type="predicted"/>
<dbReference type="RefSeq" id="XP_018711322.1">
    <property type="nucleotide sequence ID" value="XM_018856125.1"/>
</dbReference>
<evidence type="ECO:0000313" key="3">
    <source>
        <dbReference type="Proteomes" id="UP000092555"/>
    </source>
</evidence>
<dbReference type="EMBL" id="LXTC01000004">
    <property type="protein sequence ID" value="OBA20800.1"/>
    <property type="molecule type" value="Genomic_DNA"/>
</dbReference>
<dbReference type="GeneID" id="30029101"/>
<name>A0A1A0H9X2_9ASCO</name>
<keyword evidence="3" id="KW-1185">Reference proteome</keyword>
<reference evidence="2 3" key="1">
    <citation type="submission" date="2016-05" db="EMBL/GenBank/DDBJ databases">
        <title>Comparative genomics of biotechnologically important yeasts.</title>
        <authorList>
            <consortium name="DOE Joint Genome Institute"/>
            <person name="Riley R."/>
            <person name="Haridas S."/>
            <person name="Wolfe K.H."/>
            <person name="Lopes M.R."/>
            <person name="Hittinger C.T."/>
            <person name="Goker M."/>
            <person name="Salamov A."/>
            <person name="Wisecaver J."/>
            <person name="Long T.M."/>
            <person name="Aerts A.L."/>
            <person name="Barry K."/>
            <person name="Choi C."/>
            <person name="Clum A."/>
            <person name="Coughlan A.Y."/>
            <person name="Deshpande S."/>
            <person name="Douglass A.P."/>
            <person name="Hanson S.J."/>
            <person name="Klenk H.-P."/>
            <person name="LaButti K."/>
            <person name="Lapidus A."/>
            <person name="Lindquist E."/>
            <person name="Lipzen A."/>
            <person name="Meier-kolthoff J.P."/>
            <person name="Ohm R.A."/>
            <person name="Otillar R.P."/>
            <person name="Pangilinan J."/>
            <person name="Peng Y."/>
            <person name="Rokas A."/>
            <person name="Rosa C.A."/>
            <person name="Scheuner C."/>
            <person name="Sibirny A.A."/>
            <person name="Slot J.C."/>
            <person name="Stielow J.B."/>
            <person name="Sun H."/>
            <person name="Kurtzman C.P."/>
            <person name="Blackwell M."/>
            <person name="Grigoriev I.V."/>
            <person name="Jeffries T.W."/>
        </authorList>
    </citation>
    <scope>NUCLEOTIDE SEQUENCE [LARGE SCALE GENOMIC DNA]</scope>
    <source>
        <strain evidence="2 3">NRRL YB-4993</strain>
    </source>
</reference>
<evidence type="ECO:0000256" key="1">
    <source>
        <dbReference type="SAM" id="SignalP"/>
    </source>
</evidence>
<gene>
    <name evidence="2" type="ORF">METBIDRAFT_32758</name>
</gene>
<protein>
    <submittedName>
        <fullName evidence="2">Uncharacterized protein</fullName>
    </submittedName>
</protein>
<organism evidence="2 3">
    <name type="scientific">Metschnikowia bicuspidata var. bicuspidata NRRL YB-4993</name>
    <dbReference type="NCBI Taxonomy" id="869754"/>
    <lineage>
        <taxon>Eukaryota</taxon>
        <taxon>Fungi</taxon>
        <taxon>Dikarya</taxon>
        <taxon>Ascomycota</taxon>
        <taxon>Saccharomycotina</taxon>
        <taxon>Pichiomycetes</taxon>
        <taxon>Metschnikowiaceae</taxon>
        <taxon>Metschnikowia</taxon>
    </lineage>
</organism>
<feature type="chain" id="PRO_5008291751" evidence="1">
    <location>
        <begin position="17"/>
        <end position="235"/>
    </location>
</feature>
<comment type="caution">
    <text evidence="2">The sequence shown here is derived from an EMBL/GenBank/DDBJ whole genome shotgun (WGS) entry which is preliminary data.</text>
</comment>
<dbReference type="OrthoDB" id="4079045at2759"/>
<feature type="signal peptide" evidence="1">
    <location>
        <begin position="1"/>
        <end position="16"/>
    </location>
</feature>
<accession>A0A1A0H9X2</accession>